<dbReference type="Proteomes" id="UP000807825">
    <property type="component" value="Unassembled WGS sequence"/>
</dbReference>
<organism evidence="2 3">
    <name type="scientific">Desulfomonile tiedjei</name>
    <dbReference type="NCBI Taxonomy" id="2358"/>
    <lineage>
        <taxon>Bacteria</taxon>
        <taxon>Pseudomonadati</taxon>
        <taxon>Thermodesulfobacteriota</taxon>
        <taxon>Desulfomonilia</taxon>
        <taxon>Desulfomonilales</taxon>
        <taxon>Desulfomonilaceae</taxon>
        <taxon>Desulfomonile</taxon>
    </lineage>
</organism>
<evidence type="ECO:0000313" key="2">
    <source>
        <dbReference type="EMBL" id="MBI5249427.1"/>
    </source>
</evidence>
<feature type="non-terminal residue" evidence="2">
    <location>
        <position position="213"/>
    </location>
</feature>
<proteinExistence type="predicted"/>
<dbReference type="Gene3D" id="3.90.550.10">
    <property type="entry name" value="Spore Coat Polysaccharide Biosynthesis Protein SpsA, Chain A"/>
    <property type="match status" value="1"/>
</dbReference>
<evidence type="ECO:0000313" key="3">
    <source>
        <dbReference type="Proteomes" id="UP000807825"/>
    </source>
</evidence>
<dbReference type="EMBL" id="JACRDE010000218">
    <property type="protein sequence ID" value="MBI5249427.1"/>
    <property type="molecule type" value="Genomic_DNA"/>
</dbReference>
<dbReference type="InterPro" id="IPR001173">
    <property type="entry name" value="Glyco_trans_2-like"/>
</dbReference>
<sequence length="213" mass="24642">MALISIVLPTFNGREYIRECIDSCLNQTFKNLELIVVVDGSTDDTEEILSTCTDQRLVVIKTENQGQAEAMNTGFEMARGKYWSWTSDDNIYMPDAFEVMADYLDANPQEVAVSTDGLVIDGAGRIINYEEFAWQCFLYRAEAAKKTGPHRRQARIIEDLDFFIRLRHYAGPVGRISRPYIKYRHHDKMTSRKKIRERPLVSVMLNFEYYTEG</sequence>
<evidence type="ECO:0000259" key="1">
    <source>
        <dbReference type="Pfam" id="PF00535"/>
    </source>
</evidence>
<gene>
    <name evidence="2" type="ORF">HY912_08025</name>
</gene>
<dbReference type="GO" id="GO:0016758">
    <property type="term" value="F:hexosyltransferase activity"/>
    <property type="evidence" value="ECO:0007669"/>
    <property type="project" value="UniProtKB-ARBA"/>
</dbReference>
<dbReference type="Pfam" id="PF00535">
    <property type="entry name" value="Glycos_transf_2"/>
    <property type="match status" value="1"/>
</dbReference>
<feature type="domain" description="Glycosyltransferase 2-like" evidence="1">
    <location>
        <begin position="5"/>
        <end position="126"/>
    </location>
</feature>
<dbReference type="AlphaFoldDB" id="A0A9D6V5B7"/>
<protein>
    <submittedName>
        <fullName evidence="2">Glycosyltransferase</fullName>
    </submittedName>
</protein>
<comment type="caution">
    <text evidence="2">The sequence shown here is derived from an EMBL/GenBank/DDBJ whole genome shotgun (WGS) entry which is preliminary data.</text>
</comment>
<name>A0A9D6V5B7_9BACT</name>
<dbReference type="InterPro" id="IPR029044">
    <property type="entry name" value="Nucleotide-diphossugar_trans"/>
</dbReference>
<reference evidence="2" key="1">
    <citation type="submission" date="2020-07" db="EMBL/GenBank/DDBJ databases">
        <title>Huge and variable diversity of episymbiotic CPR bacteria and DPANN archaea in groundwater ecosystems.</title>
        <authorList>
            <person name="He C.Y."/>
            <person name="Keren R."/>
            <person name="Whittaker M."/>
            <person name="Farag I.F."/>
            <person name="Doudna J."/>
            <person name="Cate J.H.D."/>
            <person name="Banfield J.F."/>
        </authorList>
    </citation>
    <scope>NUCLEOTIDE SEQUENCE</scope>
    <source>
        <strain evidence="2">NC_groundwater_1664_Pr3_B-0.1um_52_9</strain>
    </source>
</reference>
<dbReference type="PANTHER" id="PTHR22916">
    <property type="entry name" value="GLYCOSYLTRANSFERASE"/>
    <property type="match status" value="1"/>
</dbReference>
<dbReference type="SUPFAM" id="SSF53448">
    <property type="entry name" value="Nucleotide-diphospho-sugar transferases"/>
    <property type="match status" value="1"/>
</dbReference>
<dbReference type="PANTHER" id="PTHR22916:SF3">
    <property type="entry name" value="UDP-GLCNAC:BETAGAL BETA-1,3-N-ACETYLGLUCOSAMINYLTRANSFERASE-LIKE PROTEIN 1"/>
    <property type="match status" value="1"/>
</dbReference>
<accession>A0A9D6V5B7</accession>